<keyword evidence="3" id="KW-1185">Reference proteome</keyword>
<feature type="compositionally biased region" description="Acidic residues" evidence="1">
    <location>
        <begin position="277"/>
        <end position="289"/>
    </location>
</feature>
<dbReference type="AlphaFoldDB" id="A0A9Q0KWL2"/>
<evidence type="ECO:0000313" key="3">
    <source>
        <dbReference type="Proteomes" id="UP001141806"/>
    </source>
</evidence>
<name>A0A9Q0KWL2_9MAGN</name>
<reference evidence="2" key="1">
    <citation type="journal article" date="2023" name="Plant J.">
        <title>The genome of the king protea, Protea cynaroides.</title>
        <authorList>
            <person name="Chang J."/>
            <person name="Duong T.A."/>
            <person name="Schoeman C."/>
            <person name="Ma X."/>
            <person name="Roodt D."/>
            <person name="Barker N."/>
            <person name="Li Z."/>
            <person name="Van de Peer Y."/>
            <person name="Mizrachi E."/>
        </authorList>
    </citation>
    <scope>NUCLEOTIDE SEQUENCE</scope>
    <source>
        <tissue evidence="2">Young leaves</tissue>
    </source>
</reference>
<feature type="region of interest" description="Disordered" evidence="1">
    <location>
        <begin position="1"/>
        <end position="38"/>
    </location>
</feature>
<gene>
    <name evidence="2" type="ORF">NE237_008496</name>
</gene>
<accession>A0A9Q0KWL2</accession>
<feature type="compositionally biased region" description="Polar residues" evidence="1">
    <location>
        <begin position="1"/>
        <end position="27"/>
    </location>
</feature>
<organism evidence="2 3">
    <name type="scientific">Protea cynaroides</name>
    <dbReference type="NCBI Taxonomy" id="273540"/>
    <lineage>
        <taxon>Eukaryota</taxon>
        <taxon>Viridiplantae</taxon>
        <taxon>Streptophyta</taxon>
        <taxon>Embryophyta</taxon>
        <taxon>Tracheophyta</taxon>
        <taxon>Spermatophyta</taxon>
        <taxon>Magnoliopsida</taxon>
        <taxon>Proteales</taxon>
        <taxon>Proteaceae</taxon>
        <taxon>Protea</taxon>
    </lineage>
</organism>
<dbReference type="PANTHER" id="PTHR37173:SF1">
    <property type="entry name" value="PROLINE-RICH FAMILY PROTEIN"/>
    <property type="match status" value="1"/>
</dbReference>
<feature type="region of interest" description="Disordered" evidence="1">
    <location>
        <begin position="266"/>
        <end position="294"/>
    </location>
</feature>
<dbReference type="OrthoDB" id="1735564at2759"/>
<dbReference type="Proteomes" id="UP001141806">
    <property type="component" value="Unassembled WGS sequence"/>
</dbReference>
<evidence type="ECO:0000313" key="2">
    <source>
        <dbReference type="EMBL" id="KAJ4977716.1"/>
    </source>
</evidence>
<comment type="caution">
    <text evidence="2">The sequence shown here is derived from an EMBL/GenBank/DDBJ whole genome shotgun (WGS) entry which is preliminary data.</text>
</comment>
<evidence type="ECO:0000256" key="1">
    <source>
        <dbReference type="SAM" id="MobiDB-lite"/>
    </source>
</evidence>
<proteinExistence type="predicted"/>
<sequence>MTLMPMSSTSSGISQNPSHVNPLSASTRDSRLPFSPPATSTITSFPASYTNQVLPVAGGKFANPPTQMAFKITQDSSSIHPSQHQGILYPVASSSGRAFIPESFRPQSPDQLVTIANSGGGGFPPRSLMAFPNHVQVRPFGFPPADPPAHAVHVMWPSHLQPFSESGPRQMGAAVPGTIKSLPAVLNPNVAPFLYSSPDFNCYKEFRDRCRDDTVVTIHNRKVRISDGASLYALCRSWAWNGLPQETQPIFGEGVKLLPRPLPVTAADTHLPKKDEADDEEEEKEEGTDSVEHLSPRELLQRHIKRAKRVRARLREERLQCIARYKQRLALLLPPAVEQLRNDGTLGS</sequence>
<dbReference type="EMBL" id="JAMYWD010000002">
    <property type="protein sequence ID" value="KAJ4977716.1"/>
    <property type="molecule type" value="Genomic_DNA"/>
</dbReference>
<dbReference type="PANTHER" id="PTHR37173">
    <property type="entry name" value="HYDROXYPROLINE-RICH GLYCOPROTEIN FAMILY PROTEIN"/>
    <property type="match status" value="1"/>
</dbReference>
<protein>
    <submittedName>
        <fullName evidence="2">Uncharacterized protein</fullName>
    </submittedName>
</protein>